<dbReference type="AlphaFoldDB" id="A0A6J6WZJ4"/>
<reference evidence="2" key="1">
    <citation type="submission" date="2020-05" db="EMBL/GenBank/DDBJ databases">
        <authorList>
            <person name="Chiriac C."/>
            <person name="Salcher M."/>
            <person name="Ghai R."/>
            <person name="Kavagutti S V."/>
        </authorList>
    </citation>
    <scope>NUCLEOTIDE SEQUENCE</scope>
</reference>
<feature type="transmembrane region" description="Helical" evidence="1">
    <location>
        <begin position="223"/>
        <end position="241"/>
    </location>
</feature>
<keyword evidence="1" id="KW-1133">Transmembrane helix</keyword>
<keyword evidence="1" id="KW-0472">Membrane</keyword>
<feature type="transmembrane region" description="Helical" evidence="1">
    <location>
        <begin position="110"/>
        <end position="127"/>
    </location>
</feature>
<gene>
    <name evidence="2" type="ORF">UFOPK2925_01306</name>
</gene>
<feature type="transmembrane region" description="Helical" evidence="1">
    <location>
        <begin position="147"/>
        <end position="167"/>
    </location>
</feature>
<keyword evidence="1" id="KW-0812">Transmembrane</keyword>
<dbReference type="EMBL" id="CAEZZU010000223">
    <property type="protein sequence ID" value="CAB4789195.1"/>
    <property type="molecule type" value="Genomic_DNA"/>
</dbReference>
<feature type="transmembrane region" description="Helical" evidence="1">
    <location>
        <begin position="179"/>
        <end position="203"/>
    </location>
</feature>
<accession>A0A6J6WZJ4</accession>
<feature type="transmembrane region" description="Helical" evidence="1">
    <location>
        <begin position="81"/>
        <end position="101"/>
    </location>
</feature>
<protein>
    <submittedName>
        <fullName evidence="2">Unannotated protein</fullName>
    </submittedName>
</protein>
<proteinExistence type="predicted"/>
<sequence length="248" mass="27135">MLNDARVRIVSWLDRTSAKWWPDEETDSSSGGSPLEISKLIGIAFRIAVVAAVAQGCIHYFNGFVLDFRIQMFNADDDGGVFTWASSMATAMAGLGLLLVASQVKARSRVLILLSMGLFFFSLDDTVALHERIPNLSFIPVGHSGRIVWIVCAMPLLASVWVGLLAFSWRAPEALRKAVFWGLGGLVVAIFLEFTSPVLFTLGSDHGKWLYELEVVAEEGLELASWILIGAATSISALWFAQARARDL</sequence>
<evidence type="ECO:0000256" key="1">
    <source>
        <dbReference type="SAM" id="Phobius"/>
    </source>
</evidence>
<evidence type="ECO:0000313" key="2">
    <source>
        <dbReference type="EMBL" id="CAB4789195.1"/>
    </source>
</evidence>
<feature type="transmembrane region" description="Helical" evidence="1">
    <location>
        <begin position="43"/>
        <end position="61"/>
    </location>
</feature>
<organism evidence="2">
    <name type="scientific">freshwater metagenome</name>
    <dbReference type="NCBI Taxonomy" id="449393"/>
    <lineage>
        <taxon>unclassified sequences</taxon>
        <taxon>metagenomes</taxon>
        <taxon>ecological metagenomes</taxon>
    </lineage>
</organism>
<name>A0A6J6WZJ4_9ZZZZ</name>